<accession>A0AAV4GQ07</accession>
<dbReference type="EMBL" id="BMAT01001508">
    <property type="protein sequence ID" value="GFR87354.1"/>
    <property type="molecule type" value="Genomic_DNA"/>
</dbReference>
<organism evidence="1 2">
    <name type="scientific">Elysia marginata</name>
    <dbReference type="NCBI Taxonomy" id="1093978"/>
    <lineage>
        <taxon>Eukaryota</taxon>
        <taxon>Metazoa</taxon>
        <taxon>Spiralia</taxon>
        <taxon>Lophotrochozoa</taxon>
        <taxon>Mollusca</taxon>
        <taxon>Gastropoda</taxon>
        <taxon>Heterobranchia</taxon>
        <taxon>Euthyneura</taxon>
        <taxon>Panpulmonata</taxon>
        <taxon>Sacoglossa</taxon>
        <taxon>Placobranchoidea</taxon>
        <taxon>Plakobranchidae</taxon>
        <taxon>Elysia</taxon>
    </lineage>
</organism>
<sequence length="110" mass="12164">MSKLKILNVAAIFKTECERDYLDKISQSKGKVFQHGNKKVIDIGGAGKLTKSAVKRVQGHYGGAIRKNEGYPDKMKAAVGATWHHRNGDNRNVMNLVSVMNLIRISCPVL</sequence>
<dbReference type="AlphaFoldDB" id="A0AAV4GQ07"/>
<proteinExistence type="predicted"/>
<comment type="caution">
    <text evidence="1">The sequence shown here is derived from an EMBL/GenBank/DDBJ whole genome shotgun (WGS) entry which is preliminary data.</text>
</comment>
<gene>
    <name evidence="1" type="ORF">ElyMa_000744800</name>
</gene>
<name>A0AAV4GQ07_9GAST</name>
<evidence type="ECO:0000313" key="2">
    <source>
        <dbReference type="Proteomes" id="UP000762676"/>
    </source>
</evidence>
<reference evidence="1 2" key="1">
    <citation type="journal article" date="2021" name="Elife">
        <title>Chloroplast acquisition without the gene transfer in kleptoplastic sea slugs, Plakobranchus ocellatus.</title>
        <authorList>
            <person name="Maeda T."/>
            <person name="Takahashi S."/>
            <person name="Yoshida T."/>
            <person name="Shimamura S."/>
            <person name="Takaki Y."/>
            <person name="Nagai Y."/>
            <person name="Toyoda A."/>
            <person name="Suzuki Y."/>
            <person name="Arimoto A."/>
            <person name="Ishii H."/>
            <person name="Satoh N."/>
            <person name="Nishiyama T."/>
            <person name="Hasebe M."/>
            <person name="Maruyama T."/>
            <person name="Minagawa J."/>
            <person name="Obokata J."/>
            <person name="Shigenobu S."/>
        </authorList>
    </citation>
    <scope>NUCLEOTIDE SEQUENCE [LARGE SCALE GENOMIC DNA]</scope>
</reference>
<keyword evidence="2" id="KW-1185">Reference proteome</keyword>
<evidence type="ECO:0000313" key="1">
    <source>
        <dbReference type="EMBL" id="GFR87354.1"/>
    </source>
</evidence>
<dbReference type="Proteomes" id="UP000762676">
    <property type="component" value="Unassembled WGS sequence"/>
</dbReference>
<protein>
    <submittedName>
        <fullName evidence="1">Uncharacterized protein</fullName>
    </submittedName>
</protein>